<evidence type="ECO:0000313" key="8">
    <source>
        <dbReference type="Proteomes" id="UP001241747"/>
    </source>
</evidence>
<keyword evidence="1 3" id="KW-0807">Transducer</keyword>
<proteinExistence type="inferred from homology"/>
<feature type="domain" description="Methyl-accepting transducer" evidence="5">
    <location>
        <begin position="426"/>
        <end position="655"/>
    </location>
</feature>
<dbReference type="EMBL" id="JAUSVY010000003">
    <property type="protein sequence ID" value="MDQ0505069.1"/>
    <property type="molecule type" value="Genomic_DNA"/>
</dbReference>
<name>A0ABU0LD58_XANAG</name>
<dbReference type="CDD" id="cd06225">
    <property type="entry name" value="HAMP"/>
    <property type="match status" value="1"/>
</dbReference>
<dbReference type="SMART" id="SM00283">
    <property type="entry name" value="MA"/>
    <property type="match status" value="1"/>
</dbReference>
<feature type="domain" description="HAMP" evidence="6">
    <location>
        <begin position="340"/>
        <end position="393"/>
    </location>
</feature>
<comment type="caution">
    <text evidence="7">The sequence shown here is derived from an EMBL/GenBank/DDBJ whole genome shotgun (WGS) entry which is preliminary data.</text>
</comment>
<accession>A0ABU0LD58</accession>
<evidence type="ECO:0000259" key="5">
    <source>
        <dbReference type="PROSITE" id="PS50111"/>
    </source>
</evidence>
<protein>
    <submittedName>
        <fullName evidence="7">Methyl-accepting chemotaxis protein</fullName>
    </submittedName>
</protein>
<sequence length="689" mass="72017">MRLADLSIRTKLVLAAGALCTLSMLVVAGVGLWVSVEAATRDAQARATALLGQYAQTIAGQMSRSITIAQTGALAVEGLLDRNMVDRDALGGVMRRMVGGNPDLVGMTLALEPNALDGKDNAFTAHPYSDATGRFVPYFFHKPDGTVDVEKLVMTKEAGTESWYDKPVRENRSLVTPPYDYPVNGKSVLMTTTSIVIRRGGQPIGIVTTDLPLTGITRFVQTLRPFGDGRVSLVGTDDLWIANDDPDLLGKPVKDATLRSLVDAVKTGGRAEAETADAAGPVSVMATAVTLPGVSERWVLVMSVPEATLFAAVADIRNKLLLTALVTLAVILALVFFGAEALARPIRRMTEKMRLLANADTSISVDNMDRKDEIGEMARAVDVFRLNAIARREHEAANARAEAERAARQARIDALIGGFRHTATTVIDEVTRAMSDLDTVSGELTGAAETSRLDAASAQQTSQRASGNVQAVAGAAEELSASISEIAQQIARTSQMVAKAADGAGIADAKVAGLAAAANGIGEAVGLIDAIAQQTNLLALNATIEAARAGEAGRGFAVVASEVKELAGQTAHATQEISQHVASIQSETTQAVEAIRTIVTLMGEVEHFATAIAGAIEEQTVATSEISANIESAAAGTGQVAEDIERLNVAVKGTSACATRVLDASRSVGSVAVRLDTEVDGFLEQVTAA</sequence>
<keyword evidence="4" id="KW-0812">Transmembrane</keyword>
<evidence type="ECO:0000256" key="4">
    <source>
        <dbReference type="SAM" id="Phobius"/>
    </source>
</evidence>
<evidence type="ECO:0000256" key="1">
    <source>
        <dbReference type="ARBA" id="ARBA00023224"/>
    </source>
</evidence>
<dbReference type="InterPro" id="IPR004089">
    <property type="entry name" value="MCPsignal_dom"/>
</dbReference>
<reference evidence="7 8" key="1">
    <citation type="submission" date="2023-07" db="EMBL/GenBank/DDBJ databases">
        <title>Genomic Encyclopedia of Type Strains, Phase IV (KMG-IV): sequencing the most valuable type-strain genomes for metagenomic binning, comparative biology and taxonomic classification.</title>
        <authorList>
            <person name="Goeker M."/>
        </authorList>
    </citation>
    <scope>NUCLEOTIDE SEQUENCE [LARGE SCALE GENOMIC DNA]</scope>
    <source>
        <strain evidence="7 8">DSM 3770</strain>
    </source>
</reference>
<keyword evidence="8" id="KW-1185">Reference proteome</keyword>
<evidence type="ECO:0000256" key="2">
    <source>
        <dbReference type="ARBA" id="ARBA00029447"/>
    </source>
</evidence>
<dbReference type="Gene3D" id="1.10.287.950">
    <property type="entry name" value="Methyl-accepting chemotaxis protein"/>
    <property type="match status" value="1"/>
</dbReference>
<organism evidence="7 8">
    <name type="scientific">Xanthobacter agilis</name>
    <dbReference type="NCBI Taxonomy" id="47492"/>
    <lineage>
        <taxon>Bacteria</taxon>
        <taxon>Pseudomonadati</taxon>
        <taxon>Pseudomonadota</taxon>
        <taxon>Alphaproteobacteria</taxon>
        <taxon>Hyphomicrobiales</taxon>
        <taxon>Xanthobacteraceae</taxon>
        <taxon>Xanthobacter</taxon>
    </lineage>
</organism>
<gene>
    <name evidence="7" type="ORF">QOZ94_001851</name>
</gene>
<dbReference type="Pfam" id="PF00672">
    <property type="entry name" value="HAMP"/>
    <property type="match status" value="1"/>
</dbReference>
<evidence type="ECO:0000256" key="3">
    <source>
        <dbReference type="PROSITE-ProRule" id="PRU00284"/>
    </source>
</evidence>
<keyword evidence="4" id="KW-1133">Transmembrane helix</keyword>
<dbReference type="RefSeq" id="WP_237345575.1">
    <property type="nucleotide sequence ID" value="NZ_JABWGX010000011.1"/>
</dbReference>
<keyword evidence="4" id="KW-0472">Membrane</keyword>
<dbReference type="PROSITE" id="PS50885">
    <property type="entry name" value="HAMP"/>
    <property type="match status" value="1"/>
</dbReference>
<dbReference type="SUPFAM" id="SSF58104">
    <property type="entry name" value="Methyl-accepting chemotaxis protein (MCP) signaling domain"/>
    <property type="match status" value="1"/>
</dbReference>
<dbReference type="PRINTS" id="PR00260">
    <property type="entry name" value="CHEMTRNSDUCR"/>
</dbReference>
<dbReference type="Pfam" id="PF00015">
    <property type="entry name" value="MCPsignal"/>
    <property type="match status" value="1"/>
</dbReference>
<dbReference type="InterPro" id="IPR004090">
    <property type="entry name" value="Chemotax_Me-accpt_rcpt"/>
</dbReference>
<evidence type="ECO:0000259" key="6">
    <source>
        <dbReference type="PROSITE" id="PS50885"/>
    </source>
</evidence>
<dbReference type="Gene3D" id="3.30.450.20">
    <property type="entry name" value="PAS domain"/>
    <property type="match status" value="2"/>
</dbReference>
<dbReference type="Proteomes" id="UP001241747">
    <property type="component" value="Unassembled WGS sequence"/>
</dbReference>
<dbReference type="InterPro" id="IPR003660">
    <property type="entry name" value="HAMP_dom"/>
</dbReference>
<dbReference type="PANTHER" id="PTHR32089">
    <property type="entry name" value="METHYL-ACCEPTING CHEMOTAXIS PROTEIN MCPB"/>
    <property type="match status" value="1"/>
</dbReference>
<dbReference type="PROSITE" id="PS50111">
    <property type="entry name" value="CHEMOTAXIS_TRANSDUC_2"/>
    <property type="match status" value="1"/>
</dbReference>
<evidence type="ECO:0000313" key="7">
    <source>
        <dbReference type="EMBL" id="MDQ0505069.1"/>
    </source>
</evidence>
<dbReference type="SMART" id="SM00304">
    <property type="entry name" value="HAMP"/>
    <property type="match status" value="1"/>
</dbReference>
<feature type="transmembrane region" description="Helical" evidence="4">
    <location>
        <begin position="12"/>
        <end position="34"/>
    </location>
</feature>
<comment type="similarity">
    <text evidence="2">Belongs to the methyl-accepting chemotaxis (MCP) protein family.</text>
</comment>
<dbReference type="CDD" id="cd12913">
    <property type="entry name" value="PDC1_MCP_like"/>
    <property type="match status" value="1"/>
</dbReference>
<dbReference type="PANTHER" id="PTHR32089:SF112">
    <property type="entry name" value="LYSOZYME-LIKE PROTEIN-RELATED"/>
    <property type="match status" value="1"/>
</dbReference>
<dbReference type="Pfam" id="PF22673">
    <property type="entry name" value="MCP-like_PDC_1"/>
    <property type="match status" value="1"/>
</dbReference>
<dbReference type="Gene3D" id="6.10.340.10">
    <property type="match status" value="1"/>
</dbReference>
<feature type="transmembrane region" description="Helical" evidence="4">
    <location>
        <begin position="320"/>
        <end position="343"/>
    </location>
</feature>